<dbReference type="AlphaFoldDB" id="A0A8T0PQ11"/>
<organism evidence="1 2">
    <name type="scientific">Panicum virgatum</name>
    <name type="common">Blackwell switchgrass</name>
    <dbReference type="NCBI Taxonomy" id="38727"/>
    <lineage>
        <taxon>Eukaryota</taxon>
        <taxon>Viridiplantae</taxon>
        <taxon>Streptophyta</taxon>
        <taxon>Embryophyta</taxon>
        <taxon>Tracheophyta</taxon>
        <taxon>Spermatophyta</taxon>
        <taxon>Magnoliopsida</taxon>
        <taxon>Liliopsida</taxon>
        <taxon>Poales</taxon>
        <taxon>Poaceae</taxon>
        <taxon>PACMAD clade</taxon>
        <taxon>Panicoideae</taxon>
        <taxon>Panicodae</taxon>
        <taxon>Paniceae</taxon>
        <taxon>Panicinae</taxon>
        <taxon>Panicum</taxon>
        <taxon>Panicum sect. Hiantes</taxon>
    </lineage>
</organism>
<accession>A0A8T0PQ11</accession>
<protein>
    <submittedName>
        <fullName evidence="1">Uncharacterized protein</fullName>
    </submittedName>
</protein>
<sequence length="123" mass="13871">MLYKCRPYEEANLYNYLSHRLRSFSTILLSLEHQCHSTGDQWWLASSSLCSSCHVGQGPRQQYEFYFGCDSSCKGFCVDNGYTDGHCHEGEHYPWCACVRLCAHGEQPPAAASPGWHGMGTLN</sequence>
<name>A0A8T0PQ11_PANVG</name>
<comment type="caution">
    <text evidence="1">The sequence shown here is derived from an EMBL/GenBank/DDBJ whole genome shotgun (WGS) entry which is preliminary data.</text>
</comment>
<gene>
    <name evidence="1" type="ORF">PVAP13_8KG241801</name>
</gene>
<reference evidence="1" key="1">
    <citation type="submission" date="2020-05" db="EMBL/GenBank/DDBJ databases">
        <title>WGS assembly of Panicum virgatum.</title>
        <authorList>
            <person name="Lovell J.T."/>
            <person name="Jenkins J."/>
            <person name="Shu S."/>
            <person name="Juenger T.E."/>
            <person name="Schmutz J."/>
        </authorList>
    </citation>
    <scope>NUCLEOTIDE SEQUENCE</scope>
    <source>
        <strain evidence="1">AP13</strain>
    </source>
</reference>
<dbReference type="EMBL" id="CM029051">
    <property type="protein sequence ID" value="KAG2562669.1"/>
    <property type="molecule type" value="Genomic_DNA"/>
</dbReference>
<dbReference type="Proteomes" id="UP000823388">
    <property type="component" value="Chromosome 8K"/>
</dbReference>
<evidence type="ECO:0000313" key="1">
    <source>
        <dbReference type="EMBL" id="KAG2562669.1"/>
    </source>
</evidence>
<evidence type="ECO:0000313" key="2">
    <source>
        <dbReference type="Proteomes" id="UP000823388"/>
    </source>
</evidence>
<keyword evidence="2" id="KW-1185">Reference proteome</keyword>
<proteinExistence type="predicted"/>